<keyword evidence="2" id="KW-1185">Reference proteome</keyword>
<name>A0A834X9B5_9FABA</name>
<reference evidence="1" key="1">
    <citation type="submission" date="2020-09" db="EMBL/GenBank/DDBJ databases">
        <title>Genome-Enabled Discovery of Anthraquinone Biosynthesis in Senna tora.</title>
        <authorList>
            <person name="Kang S.-H."/>
            <person name="Pandey R.P."/>
            <person name="Lee C.-M."/>
            <person name="Sim J.-S."/>
            <person name="Jeong J.-T."/>
            <person name="Choi B.-S."/>
            <person name="Jung M."/>
            <person name="Ginzburg D."/>
            <person name="Zhao K."/>
            <person name="Won S.Y."/>
            <person name="Oh T.-J."/>
            <person name="Yu Y."/>
            <person name="Kim N.-H."/>
            <person name="Lee O.R."/>
            <person name="Lee T.-H."/>
            <person name="Bashyal P."/>
            <person name="Kim T.-S."/>
            <person name="Lee W.-H."/>
            <person name="Kawkins C."/>
            <person name="Kim C.-K."/>
            <person name="Kim J.S."/>
            <person name="Ahn B.O."/>
            <person name="Rhee S.Y."/>
            <person name="Sohng J.K."/>
        </authorList>
    </citation>
    <scope>NUCLEOTIDE SEQUENCE</scope>
    <source>
        <tissue evidence="1">Leaf</tissue>
    </source>
</reference>
<dbReference type="AlphaFoldDB" id="A0A834X9B5"/>
<evidence type="ECO:0000313" key="1">
    <source>
        <dbReference type="EMBL" id="KAF7839884.1"/>
    </source>
</evidence>
<protein>
    <submittedName>
        <fullName evidence="1">Uncharacterized protein</fullName>
    </submittedName>
</protein>
<dbReference type="EMBL" id="JAAIUW010000003">
    <property type="protein sequence ID" value="KAF7839884.1"/>
    <property type="molecule type" value="Genomic_DNA"/>
</dbReference>
<comment type="caution">
    <text evidence="1">The sequence shown here is derived from an EMBL/GenBank/DDBJ whole genome shotgun (WGS) entry which is preliminary data.</text>
</comment>
<proteinExistence type="predicted"/>
<gene>
    <name evidence="1" type="ORF">G2W53_008366</name>
</gene>
<organism evidence="1 2">
    <name type="scientific">Senna tora</name>
    <dbReference type="NCBI Taxonomy" id="362788"/>
    <lineage>
        <taxon>Eukaryota</taxon>
        <taxon>Viridiplantae</taxon>
        <taxon>Streptophyta</taxon>
        <taxon>Embryophyta</taxon>
        <taxon>Tracheophyta</taxon>
        <taxon>Spermatophyta</taxon>
        <taxon>Magnoliopsida</taxon>
        <taxon>eudicotyledons</taxon>
        <taxon>Gunneridae</taxon>
        <taxon>Pentapetalae</taxon>
        <taxon>rosids</taxon>
        <taxon>fabids</taxon>
        <taxon>Fabales</taxon>
        <taxon>Fabaceae</taxon>
        <taxon>Caesalpinioideae</taxon>
        <taxon>Cassia clade</taxon>
        <taxon>Senna</taxon>
    </lineage>
</organism>
<dbReference type="Proteomes" id="UP000634136">
    <property type="component" value="Unassembled WGS sequence"/>
</dbReference>
<sequence>MLAMGYNLYSNSISCDQRSWVEFLVVNAIASVRFLQILHMSSSLGQLLQLQVHVFFRFQVPVTGLGAAFIDKAGRKPLLLVHGYISHCPYKDL</sequence>
<accession>A0A834X9B5</accession>
<evidence type="ECO:0000313" key="2">
    <source>
        <dbReference type="Proteomes" id="UP000634136"/>
    </source>
</evidence>